<dbReference type="Proteomes" id="UP001324427">
    <property type="component" value="Unassembled WGS sequence"/>
</dbReference>
<proteinExistence type="predicted"/>
<organism evidence="1 2">
    <name type="scientific">Oleoguttula mirabilis</name>
    <dbReference type="NCBI Taxonomy" id="1507867"/>
    <lineage>
        <taxon>Eukaryota</taxon>
        <taxon>Fungi</taxon>
        <taxon>Dikarya</taxon>
        <taxon>Ascomycota</taxon>
        <taxon>Pezizomycotina</taxon>
        <taxon>Dothideomycetes</taxon>
        <taxon>Dothideomycetidae</taxon>
        <taxon>Mycosphaerellales</taxon>
        <taxon>Teratosphaeriaceae</taxon>
        <taxon>Oleoguttula</taxon>
    </lineage>
</organism>
<dbReference type="EMBL" id="JAVFHQ010000003">
    <property type="protein sequence ID" value="KAK4549757.1"/>
    <property type="molecule type" value="Genomic_DNA"/>
</dbReference>
<keyword evidence="2" id="KW-1185">Reference proteome</keyword>
<name>A0AAV9JW60_9PEZI</name>
<evidence type="ECO:0000313" key="2">
    <source>
        <dbReference type="Proteomes" id="UP001324427"/>
    </source>
</evidence>
<reference evidence="1 2" key="1">
    <citation type="submission" date="2021-11" db="EMBL/GenBank/DDBJ databases">
        <title>Black yeast isolated from Biological Soil Crust.</title>
        <authorList>
            <person name="Kurbessoian T."/>
        </authorList>
    </citation>
    <scope>NUCLEOTIDE SEQUENCE [LARGE SCALE GENOMIC DNA]</scope>
    <source>
        <strain evidence="1 2">CCFEE 5522</strain>
    </source>
</reference>
<evidence type="ECO:0000313" key="1">
    <source>
        <dbReference type="EMBL" id="KAK4549757.1"/>
    </source>
</evidence>
<gene>
    <name evidence="1" type="ORF">LTR36_005058</name>
</gene>
<comment type="caution">
    <text evidence="1">The sequence shown here is derived from an EMBL/GenBank/DDBJ whole genome shotgun (WGS) entry which is preliminary data.</text>
</comment>
<accession>A0AAV9JW60</accession>
<dbReference type="AlphaFoldDB" id="A0AAV9JW60"/>
<sequence length="144" mass="16502">MTDQSVGLKWLQCWIITPSATLDPRRPRNVRTLQDSLTAEDFTAEQYSSALKFAVERIRDLHARIYALTAGLEDGAREAAGVRWEDMKRVEQWEVVLAWPMDQQMIGEWQTSVVWAAVQVEHAAAVLEKLTRAVREGMLGWVKY</sequence>
<protein>
    <submittedName>
        <fullName evidence="1">Uncharacterized protein</fullName>
    </submittedName>
</protein>